<feature type="region of interest" description="Disordered" evidence="1">
    <location>
        <begin position="32"/>
        <end position="59"/>
    </location>
</feature>
<protein>
    <submittedName>
        <fullName evidence="2">Uncharacterized protein</fullName>
    </submittedName>
</protein>
<reference evidence="2 3" key="1">
    <citation type="submission" date="2023-09" db="EMBL/GenBank/DDBJ databases">
        <title>Nesidiocoris tenuis whole genome shotgun sequence.</title>
        <authorList>
            <person name="Shibata T."/>
            <person name="Shimoda M."/>
            <person name="Kobayashi T."/>
            <person name="Uehara T."/>
        </authorList>
    </citation>
    <scope>NUCLEOTIDE SEQUENCE [LARGE SCALE GENOMIC DNA]</scope>
    <source>
        <strain evidence="2 3">Japan</strain>
    </source>
</reference>
<dbReference type="EMBL" id="AP028910">
    <property type="protein sequence ID" value="BES91177.1"/>
    <property type="molecule type" value="Genomic_DNA"/>
</dbReference>
<evidence type="ECO:0000256" key="1">
    <source>
        <dbReference type="SAM" id="MobiDB-lite"/>
    </source>
</evidence>
<evidence type="ECO:0000313" key="2">
    <source>
        <dbReference type="EMBL" id="BES91177.1"/>
    </source>
</evidence>
<name>A0ABN7ALE4_9HEMI</name>
<feature type="region of interest" description="Disordered" evidence="1">
    <location>
        <begin position="107"/>
        <end position="132"/>
    </location>
</feature>
<gene>
    <name evidence="2" type="ORF">NTJ_03986</name>
</gene>
<keyword evidence="3" id="KW-1185">Reference proteome</keyword>
<accession>A0ABN7ALE4</accession>
<dbReference type="Proteomes" id="UP001307889">
    <property type="component" value="Chromosome 2"/>
</dbReference>
<sequence length="132" mass="14114">MTVGSPRCDEKAFQLYSASRADVFAEFRGAAGEPHLRSSASSERNAGPPSADAAARGQQMAAAAQVCPNRCRSRAARLEATSPSDFAKVLTAVCHGRRFGVEGKFPQLREKSDSGGMEKRKERGKIEGKISV</sequence>
<evidence type="ECO:0000313" key="3">
    <source>
        <dbReference type="Proteomes" id="UP001307889"/>
    </source>
</evidence>
<proteinExistence type="predicted"/>
<organism evidence="2 3">
    <name type="scientific">Nesidiocoris tenuis</name>
    <dbReference type="NCBI Taxonomy" id="355587"/>
    <lineage>
        <taxon>Eukaryota</taxon>
        <taxon>Metazoa</taxon>
        <taxon>Ecdysozoa</taxon>
        <taxon>Arthropoda</taxon>
        <taxon>Hexapoda</taxon>
        <taxon>Insecta</taxon>
        <taxon>Pterygota</taxon>
        <taxon>Neoptera</taxon>
        <taxon>Paraneoptera</taxon>
        <taxon>Hemiptera</taxon>
        <taxon>Heteroptera</taxon>
        <taxon>Panheteroptera</taxon>
        <taxon>Cimicomorpha</taxon>
        <taxon>Miridae</taxon>
        <taxon>Dicyphina</taxon>
        <taxon>Nesidiocoris</taxon>
    </lineage>
</organism>